<name>A0A0L1M6T2_PSESX</name>
<feature type="non-terminal residue" evidence="1">
    <location>
        <position position="1"/>
    </location>
</feature>
<accession>A0A0L1M6T2</accession>
<gene>
    <name evidence="1" type="ORF">ACS77_20240</name>
</gene>
<evidence type="ECO:0000313" key="2">
    <source>
        <dbReference type="Proteomes" id="UP000036955"/>
    </source>
</evidence>
<dbReference type="AlphaFoldDB" id="A0A0L1M6T2"/>
<reference evidence="1 2" key="1">
    <citation type="submission" date="2015-06" db="EMBL/GenBank/DDBJ databases">
        <authorList>
            <person name="Hoefler B.C."/>
            <person name="Straight P.D."/>
        </authorList>
    </citation>
    <scope>NUCLEOTIDE SEQUENCE [LARGE SCALE GENOMIC DNA]</scope>
    <source>
        <strain evidence="1 2">Riq4</strain>
    </source>
</reference>
<sequence length="65" mass="7280">FSLLAMAALQATMFIDQKKHQNLPTSLSGCPSEVDSLTFGCRCQFSGRDCKPEELLGAYRRRINK</sequence>
<protein>
    <submittedName>
        <fullName evidence="1">Uncharacterized protein</fullName>
    </submittedName>
</protein>
<dbReference type="Proteomes" id="UP000036955">
    <property type="component" value="Unassembled WGS sequence"/>
</dbReference>
<comment type="caution">
    <text evidence="1">The sequence shown here is derived from an EMBL/GenBank/DDBJ whole genome shotgun (WGS) entry which is preliminary data.</text>
</comment>
<dbReference type="EMBL" id="LFQK01000035">
    <property type="protein sequence ID" value="KNH24180.1"/>
    <property type="molecule type" value="Genomic_DNA"/>
</dbReference>
<organism evidence="1 2">
    <name type="scientific">Pseudomonas syringae</name>
    <dbReference type="NCBI Taxonomy" id="317"/>
    <lineage>
        <taxon>Bacteria</taxon>
        <taxon>Pseudomonadati</taxon>
        <taxon>Pseudomonadota</taxon>
        <taxon>Gammaproteobacteria</taxon>
        <taxon>Pseudomonadales</taxon>
        <taxon>Pseudomonadaceae</taxon>
        <taxon>Pseudomonas</taxon>
    </lineage>
</organism>
<proteinExistence type="predicted"/>
<evidence type="ECO:0000313" key="1">
    <source>
        <dbReference type="EMBL" id="KNH24180.1"/>
    </source>
</evidence>
<dbReference type="PATRIC" id="fig|317.197.peg.3529"/>